<organism evidence="2">
    <name type="scientific">hydrothermal vent metagenome</name>
    <dbReference type="NCBI Taxonomy" id="652676"/>
    <lineage>
        <taxon>unclassified sequences</taxon>
        <taxon>metagenomes</taxon>
        <taxon>ecological metagenomes</taxon>
    </lineage>
</organism>
<protein>
    <submittedName>
        <fullName evidence="2">Uncharacterized protein</fullName>
    </submittedName>
</protein>
<sequence length="68" mass="7419">MNKTFILILIVLAVVLVAYNVTLVDFENPLVGNSVIALIGIAASLCAIVLMLIYVTSKKIEKKINEED</sequence>
<accession>A0A3B0U164</accession>
<keyword evidence="1" id="KW-1133">Transmembrane helix</keyword>
<keyword evidence="1" id="KW-0472">Membrane</keyword>
<name>A0A3B0U164_9ZZZZ</name>
<dbReference type="EMBL" id="UOEL01000099">
    <property type="protein sequence ID" value="VAW13136.1"/>
    <property type="molecule type" value="Genomic_DNA"/>
</dbReference>
<dbReference type="AlphaFoldDB" id="A0A3B0U164"/>
<proteinExistence type="predicted"/>
<reference evidence="2" key="1">
    <citation type="submission" date="2018-06" db="EMBL/GenBank/DDBJ databases">
        <authorList>
            <person name="Zhirakovskaya E."/>
        </authorList>
    </citation>
    <scope>NUCLEOTIDE SEQUENCE</scope>
</reference>
<evidence type="ECO:0000256" key="1">
    <source>
        <dbReference type="SAM" id="Phobius"/>
    </source>
</evidence>
<evidence type="ECO:0000313" key="2">
    <source>
        <dbReference type="EMBL" id="VAW13136.1"/>
    </source>
</evidence>
<feature type="transmembrane region" description="Helical" evidence="1">
    <location>
        <begin position="30"/>
        <end position="55"/>
    </location>
</feature>
<gene>
    <name evidence="2" type="ORF">MNBD_BACTEROID03-559</name>
</gene>
<keyword evidence="1" id="KW-0812">Transmembrane</keyword>